<dbReference type="InterPro" id="IPR036097">
    <property type="entry name" value="HisK_dim/P_sf"/>
</dbReference>
<dbReference type="Proteomes" id="UP000235584">
    <property type="component" value="Chromosome"/>
</dbReference>
<evidence type="ECO:0000256" key="7">
    <source>
        <dbReference type="ARBA" id="ARBA00022840"/>
    </source>
</evidence>
<dbReference type="InterPro" id="IPR003661">
    <property type="entry name" value="HisK_dim/P_dom"/>
</dbReference>
<dbReference type="SUPFAM" id="SSF47384">
    <property type="entry name" value="Homodimeric domain of signal transducing histidine kinase"/>
    <property type="match status" value="1"/>
</dbReference>
<comment type="catalytic activity">
    <reaction evidence="1">
        <text>ATP + protein L-histidine = ADP + protein N-phospho-L-histidine.</text>
        <dbReference type="EC" id="2.7.13.3"/>
    </reaction>
</comment>
<dbReference type="SUPFAM" id="SSF55874">
    <property type="entry name" value="ATPase domain of HSP90 chaperone/DNA topoisomerase II/histidine kinase"/>
    <property type="match status" value="1"/>
</dbReference>
<dbReference type="AlphaFoldDB" id="A0A2K9NTG1"/>
<dbReference type="Gene3D" id="3.30.565.10">
    <property type="entry name" value="Histidine kinase-like ATPase, C-terminal domain"/>
    <property type="match status" value="1"/>
</dbReference>
<evidence type="ECO:0000313" key="9">
    <source>
        <dbReference type="EMBL" id="AUN98034.1"/>
    </source>
</evidence>
<evidence type="ECO:0000256" key="3">
    <source>
        <dbReference type="ARBA" id="ARBA00022553"/>
    </source>
</evidence>
<dbReference type="Pfam" id="PF02518">
    <property type="entry name" value="HATPase_c"/>
    <property type="match status" value="1"/>
</dbReference>
<dbReference type="GO" id="GO:0005524">
    <property type="term" value="F:ATP binding"/>
    <property type="evidence" value="ECO:0007669"/>
    <property type="project" value="UniProtKB-KW"/>
</dbReference>
<dbReference type="Gene3D" id="1.10.287.130">
    <property type="match status" value="1"/>
</dbReference>
<protein>
    <recommendedName>
        <fullName evidence="2">histidine kinase</fullName>
        <ecNumber evidence="2">2.7.13.3</ecNumber>
    </recommendedName>
</protein>
<gene>
    <name evidence="9" type="ORF">C0V70_07915</name>
</gene>
<dbReference type="CDD" id="cd00082">
    <property type="entry name" value="HisKA"/>
    <property type="match status" value="1"/>
</dbReference>
<keyword evidence="8" id="KW-0902">Two-component regulatory system</keyword>
<dbReference type="Pfam" id="PF00512">
    <property type="entry name" value="HisKA"/>
    <property type="match status" value="1"/>
</dbReference>
<dbReference type="RefSeq" id="WP_102243325.1">
    <property type="nucleotide sequence ID" value="NZ_CP025704.1"/>
</dbReference>
<reference evidence="9 10" key="1">
    <citation type="submission" date="2018-01" db="EMBL/GenBank/DDBJ databases">
        <title>Complete genome sequence of Bacteriovorax stolpii DSM12778.</title>
        <authorList>
            <person name="Tang B."/>
            <person name="Chang J."/>
        </authorList>
    </citation>
    <scope>NUCLEOTIDE SEQUENCE [LARGE SCALE GENOMIC DNA]</scope>
    <source>
        <strain evidence="9 10">DSM 12778</strain>
    </source>
</reference>
<dbReference type="KEGG" id="bsto:C0V70_07915"/>
<keyword evidence="10" id="KW-1185">Reference proteome</keyword>
<keyword evidence="6" id="KW-0418">Kinase</keyword>
<dbReference type="CDD" id="cd00075">
    <property type="entry name" value="HATPase"/>
    <property type="match status" value="1"/>
</dbReference>
<evidence type="ECO:0000256" key="5">
    <source>
        <dbReference type="ARBA" id="ARBA00022741"/>
    </source>
</evidence>
<evidence type="ECO:0000256" key="8">
    <source>
        <dbReference type="ARBA" id="ARBA00023012"/>
    </source>
</evidence>
<evidence type="ECO:0000256" key="6">
    <source>
        <dbReference type="ARBA" id="ARBA00022777"/>
    </source>
</evidence>
<keyword evidence="5" id="KW-0547">Nucleotide-binding</keyword>
<evidence type="ECO:0000256" key="1">
    <source>
        <dbReference type="ARBA" id="ARBA00000085"/>
    </source>
</evidence>
<sequence length="413" mass="46605">MLRVLNDLEEVQSLRRVRIFLFSSAICSMLFYYLMTALNSSYIDDIRGRLAISVAALIFLVATFFLKEPLKWGRFLLRLCTVGFILFYLYLLQLNHWSTFHCWSYFVVASIICSTSMTWNNYLLHASLGLGGPLLLSAMSPLTPLELLHFHAANLASFAIIGVAVHSNTQYKQEVLKLTKNLIEQSKMTALGEMAGGVAHEINNPLAIIKVSLEQMERIPLESSNDKEKFDKLADKISRMVIRINKLTSALKDFSIDGHLQENRSHNINELIETAISLCHQKFKHTETLVHFTPLADTPMLKCKSNQIVQAIFNLCNNAFEATRNTSSPQIEVKLVRDQHDYIVHVIDNGIGIRSEDIGKMMEPFFTTKEADKNLGLGLSVAHGVAKAHGGSLSFMPEERQTHFILRLPHSLT</sequence>
<dbReference type="InterPro" id="IPR004358">
    <property type="entry name" value="Sig_transdc_His_kin-like_C"/>
</dbReference>
<keyword evidence="7" id="KW-0067">ATP-binding</keyword>
<name>A0A2K9NTG1_BACTC</name>
<dbReference type="InterPro" id="IPR003594">
    <property type="entry name" value="HATPase_dom"/>
</dbReference>
<keyword evidence="3" id="KW-0597">Phosphoprotein</keyword>
<accession>A0A2K9NTG1</accession>
<dbReference type="PROSITE" id="PS50109">
    <property type="entry name" value="HIS_KIN"/>
    <property type="match status" value="1"/>
</dbReference>
<dbReference type="GO" id="GO:0000155">
    <property type="term" value="F:phosphorelay sensor kinase activity"/>
    <property type="evidence" value="ECO:0007669"/>
    <property type="project" value="InterPro"/>
</dbReference>
<dbReference type="InterPro" id="IPR005467">
    <property type="entry name" value="His_kinase_dom"/>
</dbReference>
<dbReference type="PANTHER" id="PTHR43065:SF10">
    <property type="entry name" value="PEROXIDE STRESS-ACTIVATED HISTIDINE KINASE MAK3"/>
    <property type="match status" value="1"/>
</dbReference>
<organism evidence="9 10">
    <name type="scientific">Bacteriovorax stolpii</name>
    <name type="common">Bdellovibrio stolpii</name>
    <dbReference type="NCBI Taxonomy" id="960"/>
    <lineage>
        <taxon>Bacteria</taxon>
        <taxon>Pseudomonadati</taxon>
        <taxon>Bdellovibrionota</taxon>
        <taxon>Bacteriovoracia</taxon>
        <taxon>Bacteriovoracales</taxon>
        <taxon>Bacteriovoracaceae</taxon>
        <taxon>Bacteriovorax</taxon>
    </lineage>
</organism>
<dbReference type="PANTHER" id="PTHR43065">
    <property type="entry name" value="SENSOR HISTIDINE KINASE"/>
    <property type="match status" value="1"/>
</dbReference>
<dbReference type="EMBL" id="CP025704">
    <property type="protein sequence ID" value="AUN98034.1"/>
    <property type="molecule type" value="Genomic_DNA"/>
</dbReference>
<dbReference type="EC" id="2.7.13.3" evidence="2"/>
<dbReference type="InterPro" id="IPR036890">
    <property type="entry name" value="HATPase_C_sf"/>
</dbReference>
<evidence type="ECO:0000256" key="2">
    <source>
        <dbReference type="ARBA" id="ARBA00012438"/>
    </source>
</evidence>
<dbReference type="SMART" id="SM00388">
    <property type="entry name" value="HisKA"/>
    <property type="match status" value="1"/>
</dbReference>
<dbReference type="PRINTS" id="PR00344">
    <property type="entry name" value="BCTRLSENSOR"/>
</dbReference>
<proteinExistence type="predicted"/>
<dbReference type="SMART" id="SM00387">
    <property type="entry name" value="HATPase_c"/>
    <property type="match status" value="1"/>
</dbReference>
<keyword evidence="4" id="KW-0808">Transferase</keyword>
<evidence type="ECO:0000313" key="10">
    <source>
        <dbReference type="Proteomes" id="UP000235584"/>
    </source>
</evidence>
<evidence type="ECO:0000256" key="4">
    <source>
        <dbReference type="ARBA" id="ARBA00022679"/>
    </source>
</evidence>